<sequence>MISNLDIPDLRVFCAVDQKLAALNRELRFIARTLARLRHRHHAALVFSSSSSSSSNSKQSNSIYTVTELQQNLQKHSVEMLKRLFITPKKERQDDIESAPTTPVDENPPPCLSPPDSRPASTARRSVTERPQSLQLLAGLSRTYPASAPSSRPTSYHEYTSPPRPASYAAPSQTDTITLLVDQTSQAIFTLPRHHLPTISAKFAPKPITIFPNRGSDDPITITAIHLPGITTADLTDFLHWTRTGHILPFSQKPSDPEWHLESLARRLIAALALGITLSSIPYQAAFLREFHALGPSLPWPEDFVNILFAATKLAGCGDHPAEGLMVGLVKAKTMGGNGRKVRAGPRDRNCERGDRIRCSRFWGLFDEGVLGEGDGGEGGSLGDVEEYVSRL</sequence>
<gene>
    <name evidence="2" type="ORF">LTR78_003845</name>
</gene>
<keyword evidence="3" id="KW-1185">Reference proteome</keyword>
<dbReference type="AlphaFoldDB" id="A0AAE0WQK7"/>
<accession>A0AAE0WQK7</accession>
<feature type="compositionally biased region" description="Pro residues" evidence="1">
    <location>
        <begin position="106"/>
        <end position="117"/>
    </location>
</feature>
<feature type="region of interest" description="Disordered" evidence="1">
    <location>
        <begin position="89"/>
        <end position="171"/>
    </location>
</feature>
<evidence type="ECO:0000313" key="2">
    <source>
        <dbReference type="EMBL" id="KAK3676095.1"/>
    </source>
</evidence>
<feature type="compositionally biased region" description="Polar residues" evidence="1">
    <location>
        <begin position="123"/>
        <end position="135"/>
    </location>
</feature>
<proteinExistence type="predicted"/>
<reference evidence="2" key="1">
    <citation type="submission" date="2023-07" db="EMBL/GenBank/DDBJ databases">
        <title>Black Yeasts Isolated from many extreme environments.</title>
        <authorList>
            <person name="Coleine C."/>
            <person name="Stajich J.E."/>
            <person name="Selbmann L."/>
        </authorList>
    </citation>
    <scope>NUCLEOTIDE SEQUENCE</scope>
    <source>
        <strain evidence="2">CCFEE 5485</strain>
    </source>
</reference>
<feature type="compositionally biased region" description="Polar residues" evidence="1">
    <location>
        <begin position="148"/>
        <end position="158"/>
    </location>
</feature>
<dbReference type="Proteomes" id="UP001274830">
    <property type="component" value="Unassembled WGS sequence"/>
</dbReference>
<protein>
    <submittedName>
        <fullName evidence="2">Uncharacterized protein</fullName>
    </submittedName>
</protein>
<evidence type="ECO:0000256" key="1">
    <source>
        <dbReference type="SAM" id="MobiDB-lite"/>
    </source>
</evidence>
<organism evidence="2 3">
    <name type="scientific">Recurvomyces mirabilis</name>
    <dbReference type="NCBI Taxonomy" id="574656"/>
    <lineage>
        <taxon>Eukaryota</taxon>
        <taxon>Fungi</taxon>
        <taxon>Dikarya</taxon>
        <taxon>Ascomycota</taxon>
        <taxon>Pezizomycotina</taxon>
        <taxon>Dothideomycetes</taxon>
        <taxon>Dothideomycetidae</taxon>
        <taxon>Mycosphaerellales</taxon>
        <taxon>Teratosphaeriaceae</taxon>
        <taxon>Recurvomyces</taxon>
    </lineage>
</organism>
<comment type="caution">
    <text evidence="2">The sequence shown here is derived from an EMBL/GenBank/DDBJ whole genome shotgun (WGS) entry which is preliminary data.</text>
</comment>
<evidence type="ECO:0000313" key="3">
    <source>
        <dbReference type="Proteomes" id="UP001274830"/>
    </source>
</evidence>
<name>A0AAE0WQK7_9PEZI</name>
<dbReference type="EMBL" id="JAUTXT010000011">
    <property type="protein sequence ID" value="KAK3676095.1"/>
    <property type="molecule type" value="Genomic_DNA"/>
</dbReference>